<dbReference type="PROSITE" id="PS50977">
    <property type="entry name" value="HTH_TETR_2"/>
    <property type="match status" value="1"/>
</dbReference>
<keyword evidence="3" id="KW-0804">Transcription</keyword>
<dbReference type="PANTHER" id="PTHR30055:SF151">
    <property type="entry name" value="TRANSCRIPTIONAL REGULATORY PROTEIN"/>
    <property type="match status" value="1"/>
</dbReference>
<name>A0ABV9BRR2_9ACTN</name>
<organism evidence="6 7">
    <name type="scientific">Streptomyces ehimensis</name>
    <dbReference type="NCBI Taxonomy" id="68195"/>
    <lineage>
        <taxon>Bacteria</taxon>
        <taxon>Bacillati</taxon>
        <taxon>Actinomycetota</taxon>
        <taxon>Actinomycetes</taxon>
        <taxon>Kitasatosporales</taxon>
        <taxon>Streptomycetaceae</taxon>
        <taxon>Streptomyces</taxon>
    </lineage>
</organism>
<comment type="caution">
    <text evidence="6">The sequence shown here is derived from an EMBL/GenBank/DDBJ whole genome shotgun (WGS) entry which is preliminary data.</text>
</comment>
<sequence>MSTQPISRRTRPAKAPLSRDVIVRTGLEILDRDGLDALTMRRVAKELDTGPASLYVYVANRDDLMAAMLDEALTQVPLTSQGTWREQLQALAAAAIEAMSRHEGLAAVALGAIPTSDNALLVLDRMLALLKQAGLDDTTAAWAVDLFWLHIAAAATEQSAYDARGSEEEATISAADRRYASLPPDRYPMITSLRQALFSPGDRDTWGLNVLVNGILHTPAR</sequence>
<dbReference type="PANTHER" id="PTHR30055">
    <property type="entry name" value="HTH-TYPE TRANSCRIPTIONAL REGULATOR RUTR"/>
    <property type="match status" value="1"/>
</dbReference>
<dbReference type="InterPro" id="IPR001647">
    <property type="entry name" value="HTH_TetR"/>
</dbReference>
<evidence type="ECO:0000256" key="4">
    <source>
        <dbReference type="PROSITE-ProRule" id="PRU00335"/>
    </source>
</evidence>
<gene>
    <name evidence="6" type="ORF">ACFPEN_27935</name>
</gene>
<dbReference type="Proteomes" id="UP001595990">
    <property type="component" value="Unassembled WGS sequence"/>
</dbReference>
<dbReference type="InterPro" id="IPR004111">
    <property type="entry name" value="Repressor_TetR_C"/>
</dbReference>
<evidence type="ECO:0000256" key="1">
    <source>
        <dbReference type="ARBA" id="ARBA00023015"/>
    </source>
</evidence>
<evidence type="ECO:0000256" key="2">
    <source>
        <dbReference type="ARBA" id="ARBA00023125"/>
    </source>
</evidence>
<evidence type="ECO:0000313" key="6">
    <source>
        <dbReference type="EMBL" id="MFC4516742.1"/>
    </source>
</evidence>
<evidence type="ECO:0000259" key="5">
    <source>
        <dbReference type="PROSITE" id="PS50977"/>
    </source>
</evidence>
<reference evidence="7" key="1">
    <citation type="journal article" date="2019" name="Int. J. Syst. Evol. Microbiol.">
        <title>The Global Catalogue of Microorganisms (GCM) 10K type strain sequencing project: providing services to taxonomists for standard genome sequencing and annotation.</title>
        <authorList>
            <consortium name="The Broad Institute Genomics Platform"/>
            <consortium name="The Broad Institute Genome Sequencing Center for Infectious Disease"/>
            <person name="Wu L."/>
            <person name="Ma J."/>
        </authorList>
    </citation>
    <scope>NUCLEOTIDE SEQUENCE [LARGE SCALE GENOMIC DNA]</scope>
    <source>
        <strain evidence="7">CECT 8064</strain>
    </source>
</reference>
<dbReference type="SUPFAM" id="SSF46689">
    <property type="entry name" value="Homeodomain-like"/>
    <property type="match status" value="1"/>
</dbReference>
<proteinExistence type="predicted"/>
<dbReference type="InterPro" id="IPR009057">
    <property type="entry name" value="Homeodomain-like_sf"/>
</dbReference>
<feature type="DNA-binding region" description="H-T-H motif" evidence="4">
    <location>
        <begin position="39"/>
        <end position="58"/>
    </location>
</feature>
<protein>
    <submittedName>
        <fullName evidence="6">TetR/AcrR family transcriptional regulator</fullName>
    </submittedName>
</protein>
<dbReference type="Gene3D" id="1.10.357.10">
    <property type="entry name" value="Tetracycline Repressor, domain 2"/>
    <property type="match status" value="1"/>
</dbReference>
<evidence type="ECO:0000256" key="3">
    <source>
        <dbReference type="ARBA" id="ARBA00023163"/>
    </source>
</evidence>
<keyword evidence="2 4" id="KW-0238">DNA-binding</keyword>
<dbReference type="SUPFAM" id="SSF48498">
    <property type="entry name" value="Tetracyclin repressor-like, C-terminal domain"/>
    <property type="match status" value="1"/>
</dbReference>
<dbReference type="Pfam" id="PF00440">
    <property type="entry name" value="TetR_N"/>
    <property type="match status" value="1"/>
</dbReference>
<dbReference type="InterPro" id="IPR050109">
    <property type="entry name" value="HTH-type_TetR-like_transc_reg"/>
</dbReference>
<keyword evidence="7" id="KW-1185">Reference proteome</keyword>
<feature type="domain" description="HTH tetR-type" evidence="5">
    <location>
        <begin position="16"/>
        <end position="76"/>
    </location>
</feature>
<keyword evidence="1" id="KW-0805">Transcription regulation</keyword>
<evidence type="ECO:0000313" key="7">
    <source>
        <dbReference type="Proteomes" id="UP001595990"/>
    </source>
</evidence>
<dbReference type="EMBL" id="JBHSFS010000015">
    <property type="protein sequence ID" value="MFC4516742.1"/>
    <property type="molecule type" value="Genomic_DNA"/>
</dbReference>
<dbReference type="Pfam" id="PF02909">
    <property type="entry name" value="TetR_C_1"/>
    <property type="match status" value="1"/>
</dbReference>
<accession>A0ABV9BRR2</accession>
<dbReference type="RefSeq" id="WP_397614768.1">
    <property type="nucleotide sequence ID" value="NZ_JBHSFS010000015.1"/>
</dbReference>
<dbReference type="InterPro" id="IPR036271">
    <property type="entry name" value="Tet_transcr_reg_TetR-rel_C_sf"/>
</dbReference>